<gene>
    <name evidence="2" type="ORF">MY1_1357</name>
</gene>
<dbReference type="Proteomes" id="UP000004440">
    <property type="component" value="Unassembled WGS sequence"/>
</dbReference>
<comment type="caution">
    <text evidence="2">The sequence shown here is derived from an EMBL/GenBank/DDBJ whole genome shotgun (WGS) entry which is preliminary data.</text>
</comment>
<reference evidence="2 3" key="1">
    <citation type="journal article" date="2011" name="J. Bacteriol.">
        <title>Genome Sequence of an Ammonia-Oxidizing Soil Archaeon, "Candidatus Nitrosoarchaeum koreensis" MY1.</title>
        <authorList>
            <person name="Kim B.K."/>
            <person name="Jung M.Y."/>
            <person name="Yu D.S."/>
            <person name="Park S.J."/>
            <person name="Oh T.K."/>
            <person name="Rhee S.K."/>
            <person name="Kim J.F."/>
        </authorList>
    </citation>
    <scope>NUCLEOTIDE SEQUENCE [LARGE SCALE GENOMIC DNA]</scope>
    <source>
        <strain evidence="2 3">MY1</strain>
    </source>
</reference>
<feature type="transmembrane region" description="Helical" evidence="1">
    <location>
        <begin position="7"/>
        <end position="24"/>
    </location>
</feature>
<accession>F9CYF1</accession>
<dbReference type="OrthoDB" id="3269at2157"/>
<keyword evidence="1" id="KW-1133">Transmembrane helix</keyword>
<name>F9CYF1_9ARCH</name>
<organism evidence="2 3">
    <name type="scientific">Nitrosarchaeum koreense MY1</name>
    <dbReference type="NCBI Taxonomy" id="1001994"/>
    <lineage>
        <taxon>Archaea</taxon>
        <taxon>Nitrososphaerota</taxon>
        <taxon>Nitrososphaeria</taxon>
        <taxon>Nitrosopumilales</taxon>
        <taxon>Nitrosopumilaceae</taxon>
        <taxon>Nitrosarchaeum</taxon>
    </lineage>
</organism>
<proteinExistence type="predicted"/>
<keyword evidence="1" id="KW-0812">Transmembrane</keyword>
<dbReference type="EMBL" id="AFPU01000001">
    <property type="protein sequence ID" value="EGP94113.1"/>
    <property type="molecule type" value="Genomic_DNA"/>
</dbReference>
<evidence type="ECO:0000256" key="1">
    <source>
        <dbReference type="SAM" id="Phobius"/>
    </source>
</evidence>
<keyword evidence="1" id="KW-0472">Membrane</keyword>
<evidence type="ECO:0000313" key="3">
    <source>
        <dbReference type="Proteomes" id="UP000004440"/>
    </source>
</evidence>
<dbReference type="RefSeq" id="WP_007551022.1">
    <property type="nucleotide sequence ID" value="NZ_AFPU01000001.1"/>
</dbReference>
<protein>
    <submittedName>
        <fullName evidence="2">Proteinase inhibitor I1 Kazal</fullName>
    </submittedName>
</protein>
<sequence length="119" mass="13829">MNKIIPIGIGCVAVGIIMTMIFSGDTKPIPPVTQHDLRILIDQWMKNPDKDDRSQRLEIMKAYYTFEESGQKLSDDQEGRVMLNQIRKMVSFDIPKTELDQMKQEIRDELRQLGFKIES</sequence>
<keyword evidence="3" id="KW-1185">Reference proteome</keyword>
<dbReference type="AlphaFoldDB" id="F9CYF1"/>
<evidence type="ECO:0000313" key="2">
    <source>
        <dbReference type="EMBL" id="EGP94113.1"/>
    </source>
</evidence>